<keyword evidence="2" id="KW-0378">Hydrolase</keyword>
<dbReference type="PANTHER" id="PTHR34002">
    <property type="entry name" value="BLR1656 PROTEIN"/>
    <property type="match status" value="1"/>
</dbReference>
<dbReference type="InterPro" id="IPR013319">
    <property type="entry name" value="GH11/12"/>
</dbReference>
<keyword evidence="3" id="KW-0732">Signal</keyword>
<keyword evidence="5" id="KW-1185">Reference proteome</keyword>
<reference evidence="4 5" key="1">
    <citation type="submission" date="2021-11" db="EMBL/GenBank/DDBJ databases">
        <title>Black yeast isolated from Biological Soil Crust.</title>
        <authorList>
            <person name="Kurbessoian T."/>
        </authorList>
    </citation>
    <scope>NUCLEOTIDE SEQUENCE [LARGE SCALE GENOMIC DNA]</scope>
    <source>
        <strain evidence="4 5">CCFEE 5522</strain>
    </source>
</reference>
<evidence type="ECO:0000313" key="4">
    <source>
        <dbReference type="EMBL" id="KAK4550449.1"/>
    </source>
</evidence>
<evidence type="ECO:0000256" key="3">
    <source>
        <dbReference type="SAM" id="SignalP"/>
    </source>
</evidence>
<evidence type="ECO:0000256" key="1">
    <source>
        <dbReference type="ARBA" id="ARBA00005519"/>
    </source>
</evidence>
<keyword evidence="2" id="KW-0326">Glycosidase</keyword>
<proteinExistence type="inferred from homology"/>
<gene>
    <name evidence="4" type="ORF">LTR36_000027</name>
</gene>
<feature type="chain" id="PRO_5043698570" evidence="3">
    <location>
        <begin position="19"/>
        <end position="252"/>
    </location>
</feature>
<dbReference type="InterPro" id="IPR013320">
    <property type="entry name" value="ConA-like_dom_sf"/>
</dbReference>
<keyword evidence="2" id="KW-0624">Polysaccharide degradation</keyword>
<dbReference type="GO" id="GO:0000272">
    <property type="term" value="P:polysaccharide catabolic process"/>
    <property type="evidence" value="ECO:0007669"/>
    <property type="project" value="UniProtKB-KW"/>
</dbReference>
<accession>A0AAV9JXS4</accession>
<dbReference type="PANTHER" id="PTHR34002:SF9">
    <property type="entry name" value="XYLOGLUCAN-SPECIFIC ENDO-BETA-1,4-GLUCANASE A"/>
    <property type="match status" value="1"/>
</dbReference>
<name>A0AAV9JXS4_9PEZI</name>
<dbReference type="GO" id="GO:0008810">
    <property type="term" value="F:cellulase activity"/>
    <property type="evidence" value="ECO:0007669"/>
    <property type="project" value="InterPro"/>
</dbReference>
<comment type="similarity">
    <text evidence="1 2">Belongs to the glycosyl hydrolase 12 (cellulase H) family.</text>
</comment>
<evidence type="ECO:0000313" key="5">
    <source>
        <dbReference type="Proteomes" id="UP001324427"/>
    </source>
</evidence>
<evidence type="ECO:0000256" key="2">
    <source>
        <dbReference type="RuleBase" id="RU361163"/>
    </source>
</evidence>
<keyword evidence="2" id="KW-0119">Carbohydrate metabolism</keyword>
<feature type="signal peptide" evidence="3">
    <location>
        <begin position="1"/>
        <end position="18"/>
    </location>
</feature>
<dbReference type="SUPFAM" id="SSF49899">
    <property type="entry name" value="Concanavalin A-like lectins/glucanases"/>
    <property type="match status" value="1"/>
</dbReference>
<dbReference type="AlphaFoldDB" id="A0AAV9JXS4"/>
<dbReference type="EMBL" id="JAVFHQ010000001">
    <property type="protein sequence ID" value="KAK4550449.1"/>
    <property type="molecule type" value="Genomic_DNA"/>
</dbReference>
<comment type="caution">
    <text evidence="4">The sequence shown here is derived from an EMBL/GenBank/DDBJ whole genome shotgun (WGS) entry which is preliminary data.</text>
</comment>
<sequence length="252" mass="25894">MKFSNTIAAASLAAVAAAAPTGTVVKRATECAQYATVETGSYTIYNNLWGESAATSGSQCLQVTSLSGSTAAWASTWSWAGGVDNVKSYANAVVSLTAKKLSAISSMESTFDWSYSGTNVVADVSYDMFTAASASGSSEYEIMIWLAALGGAGPISSTYGSDGDPTPIATPTIAGHSWKLYKGPNGDTTVFSFVASSEITAFSGDVKAFFTYLVADEGLSSSQYLTSVGAGTEAFTGSNADFKVSAYSMVIS</sequence>
<protein>
    <submittedName>
        <fullName evidence="4">Uncharacterized protein</fullName>
    </submittedName>
</protein>
<dbReference type="Gene3D" id="2.60.120.180">
    <property type="match status" value="1"/>
</dbReference>
<dbReference type="InterPro" id="IPR002594">
    <property type="entry name" value="GH12"/>
</dbReference>
<organism evidence="4 5">
    <name type="scientific">Oleoguttula mirabilis</name>
    <dbReference type="NCBI Taxonomy" id="1507867"/>
    <lineage>
        <taxon>Eukaryota</taxon>
        <taxon>Fungi</taxon>
        <taxon>Dikarya</taxon>
        <taxon>Ascomycota</taxon>
        <taxon>Pezizomycotina</taxon>
        <taxon>Dothideomycetes</taxon>
        <taxon>Dothideomycetidae</taxon>
        <taxon>Mycosphaerellales</taxon>
        <taxon>Teratosphaeriaceae</taxon>
        <taxon>Oleoguttula</taxon>
    </lineage>
</organism>
<dbReference type="Proteomes" id="UP001324427">
    <property type="component" value="Unassembled WGS sequence"/>
</dbReference>
<dbReference type="Pfam" id="PF01670">
    <property type="entry name" value="Glyco_hydro_12"/>
    <property type="match status" value="1"/>
</dbReference>